<evidence type="ECO:0000313" key="3">
    <source>
        <dbReference type="Proteomes" id="UP001153269"/>
    </source>
</evidence>
<sequence length="198" mass="21785">MPSGWLCPALLSFHPIHKVEPASSNPNPSCPNGPFTSAHNGGRSAPPALNSHFIMQWVRSEFQLRNQQPVCGYQTDRGLSVSQLQGQRAAPFMGWTEEPEDLSSNLSVTALLLFLCPGPKTPRLPARVPSLSGSSSSTLSPTFCVRFRPARPGSLVSEFAVNRQNLQTYKKTKTERKRELLMTVEINSAYGETTERSN</sequence>
<accession>A0A9N7V117</accession>
<feature type="compositionally biased region" description="Low complexity" evidence="1">
    <location>
        <begin position="21"/>
        <end position="34"/>
    </location>
</feature>
<gene>
    <name evidence="2" type="ORF">PLEPLA_LOCUS29786</name>
</gene>
<comment type="caution">
    <text evidence="2">The sequence shown here is derived from an EMBL/GenBank/DDBJ whole genome shotgun (WGS) entry which is preliminary data.</text>
</comment>
<dbReference type="Proteomes" id="UP001153269">
    <property type="component" value="Unassembled WGS sequence"/>
</dbReference>
<dbReference type="EMBL" id="CADEAL010002779">
    <property type="protein sequence ID" value="CAB1442083.1"/>
    <property type="molecule type" value="Genomic_DNA"/>
</dbReference>
<evidence type="ECO:0000256" key="1">
    <source>
        <dbReference type="SAM" id="MobiDB-lite"/>
    </source>
</evidence>
<reference evidence="2" key="1">
    <citation type="submission" date="2020-03" db="EMBL/GenBank/DDBJ databases">
        <authorList>
            <person name="Weist P."/>
        </authorList>
    </citation>
    <scope>NUCLEOTIDE SEQUENCE</scope>
</reference>
<name>A0A9N7V117_PLEPL</name>
<dbReference type="AlphaFoldDB" id="A0A9N7V117"/>
<protein>
    <submittedName>
        <fullName evidence="2">Uncharacterized protein</fullName>
    </submittedName>
</protein>
<keyword evidence="3" id="KW-1185">Reference proteome</keyword>
<feature type="region of interest" description="Disordered" evidence="1">
    <location>
        <begin position="21"/>
        <end position="43"/>
    </location>
</feature>
<proteinExistence type="predicted"/>
<organism evidence="2 3">
    <name type="scientific">Pleuronectes platessa</name>
    <name type="common">European plaice</name>
    <dbReference type="NCBI Taxonomy" id="8262"/>
    <lineage>
        <taxon>Eukaryota</taxon>
        <taxon>Metazoa</taxon>
        <taxon>Chordata</taxon>
        <taxon>Craniata</taxon>
        <taxon>Vertebrata</taxon>
        <taxon>Euteleostomi</taxon>
        <taxon>Actinopterygii</taxon>
        <taxon>Neopterygii</taxon>
        <taxon>Teleostei</taxon>
        <taxon>Neoteleostei</taxon>
        <taxon>Acanthomorphata</taxon>
        <taxon>Carangaria</taxon>
        <taxon>Pleuronectiformes</taxon>
        <taxon>Pleuronectoidei</taxon>
        <taxon>Pleuronectidae</taxon>
        <taxon>Pleuronectes</taxon>
    </lineage>
</organism>
<evidence type="ECO:0000313" key="2">
    <source>
        <dbReference type="EMBL" id="CAB1442083.1"/>
    </source>
</evidence>